<dbReference type="Proteomes" id="UP000240988">
    <property type="component" value="Unassembled WGS sequence"/>
</dbReference>
<protein>
    <submittedName>
        <fullName evidence="1">Mycobacterium rhizamassiliense ORFan</fullName>
    </submittedName>
</protein>
<evidence type="ECO:0000313" key="1">
    <source>
        <dbReference type="EMBL" id="SPM33771.1"/>
    </source>
</evidence>
<gene>
    <name evidence="1" type="ORF">MRAB57_1575</name>
</gene>
<reference evidence="1 2" key="1">
    <citation type="submission" date="2017-01" db="EMBL/GenBank/DDBJ databases">
        <authorList>
            <consortium name="Urmite Genomes"/>
        </authorList>
    </citation>
    <scope>NUCLEOTIDE SEQUENCE [LARGE SCALE GENOMIC DNA]</scope>
    <source>
        <strain evidence="1 2">AB57</strain>
    </source>
</reference>
<accession>A0A2U3NQJ0</accession>
<keyword evidence="2" id="KW-1185">Reference proteome</keyword>
<dbReference type="AlphaFoldDB" id="A0A2U3NQJ0"/>
<evidence type="ECO:0000313" key="2">
    <source>
        <dbReference type="Proteomes" id="UP000240988"/>
    </source>
</evidence>
<organism evidence="1 2">
    <name type="scientific">Mycobacterium rhizamassiliense</name>
    <dbReference type="NCBI Taxonomy" id="1841860"/>
    <lineage>
        <taxon>Bacteria</taxon>
        <taxon>Bacillati</taxon>
        <taxon>Actinomycetota</taxon>
        <taxon>Actinomycetes</taxon>
        <taxon>Mycobacteriales</taxon>
        <taxon>Mycobacteriaceae</taxon>
        <taxon>Mycobacterium</taxon>
    </lineage>
</organism>
<dbReference type="EMBL" id="FUFA01000002">
    <property type="protein sequence ID" value="SPM33771.1"/>
    <property type="molecule type" value="Genomic_DNA"/>
</dbReference>
<name>A0A2U3NQJ0_9MYCO</name>
<proteinExistence type="predicted"/>
<sequence>MSGTDREECKPCEHTLNVHGPSGCHKKATGFEGAYRCLAPTLSREEALRPDTPKNNSMRVNGMGYFGFEDDPRRRFSATSLCDSGKDKLAV</sequence>